<feature type="region of interest" description="Disordered" evidence="1">
    <location>
        <begin position="154"/>
        <end position="224"/>
    </location>
</feature>
<accession>A0A9Q8Q861</accession>
<dbReference type="EMBL" id="CP086354">
    <property type="protein sequence ID" value="UNI14456.1"/>
    <property type="molecule type" value="Genomic_DNA"/>
</dbReference>
<reference evidence="2" key="1">
    <citation type="submission" date="2021-11" db="EMBL/GenBank/DDBJ databases">
        <title>Purpureocillium_takamizusanense_genome.</title>
        <authorList>
            <person name="Nguyen N.-H."/>
        </authorList>
    </citation>
    <scope>NUCLEOTIDE SEQUENCE</scope>
    <source>
        <strain evidence="2">PT3</strain>
    </source>
</reference>
<evidence type="ECO:0000256" key="1">
    <source>
        <dbReference type="SAM" id="MobiDB-lite"/>
    </source>
</evidence>
<feature type="compositionally biased region" description="Polar residues" evidence="1">
    <location>
        <begin position="198"/>
        <end position="213"/>
    </location>
</feature>
<dbReference type="AlphaFoldDB" id="A0A9Q8Q861"/>
<keyword evidence="3" id="KW-1185">Reference proteome</keyword>
<dbReference type="KEGG" id="ptkz:JDV02_001085"/>
<gene>
    <name evidence="2" type="ORF">JDV02_001085</name>
</gene>
<evidence type="ECO:0000313" key="2">
    <source>
        <dbReference type="EMBL" id="UNI14456.1"/>
    </source>
</evidence>
<protein>
    <submittedName>
        <fullName evidence="2">Uncharacterized protein</fullName>
    </submittedName>
</protein>
<dbReference type="RefSeq" id="XP_047837937.1">
    <property type="nucleotide sequence ID" value="XM_047981976.1"/>
</dbReference>
<dbReference type="Proteomes" id="UP000829364">
    <property type="component" value="Chromosome 1"/>
</dbReference>
<proteinExistence type="predicted"/>
<dbReference type="OrthoDB" id="3641178at2759"/>
<sequence length="378" mass="41763">MTGLIPLALGTESASSGGRFSMYYPEHDHALRRFGVVYSKDAPNPMRPSAWKPAPTTDASARASQWPVPLDDIKRSFLHDDFRACYSRCHEALKHSETLDGIQPAYLVYLRFFAAMASEMQARHAPRTSPSRHGLLQQAQAHYRVAAGIAKREDETLVASTPPPPSVRVASPSPSDKTISTDDSSPPSTPTRVASPVLSASSTIDGCSPSKGSSPAGKRKKKRVAFRDVPIMEPYIRPDSPTLGFDDWLGRSSPEPFYPESILKHGHNMSECQEEPLPLTATPELIREDESVEDPLCCQDTFGPQYRVVLASIRCQIEKHMATLDGELESGQGQSSASEPVDIGTRIERLRACGWRRRRFDARKYQNLCENVLAELNS</sequence>
<dbReference type="GeneID" id="72063048"/>
<feature type="compositionally biased region" description="Low complexity" evidence="1">
    <location>
        <begin position="167"/>
        <end position="186"/>
    </location>
</feature>
<name>A0A9Q8Q861_9HYPO</name>
<organism evidence="2 3">
    <name type="scientific">Purpureocillium takamizusanense</name>
    <dbReference type="NCBI Taxonomy" id="2060973"/>
    <lineage>
        <taxon>Eukaryota</taxon>
        <taxon>Fungi</taxon>
        <taxon>Dikarya</taxon>
        <taxon>Ascomycota</taxon>
        <taxon>Pezizomycotina</taxon>
        <taxon>Sordariomycetes</taxon>
        <taxon>Hypocreomycetidae</taxon>
        <taxon>Hypocreales</taxon>
        <taxon>Ophiocordycipitaceae</taxon>
        <taxon>Purpureocillium</taxon>
    </lineage>
</organism>
<evidence type="ECO:0000313" key="3">
    <source>
        <dbReference type="Proteomes" id="UP000829364"/>
    </source>
</evidence>